<dbReference type="InterPro" id="IPR014729">
    <property type="entry name" value="Rossmann-like_a/b/a_fold"/>
</dbReference>
<comment type="similarity">
    <text evidence="2">Belongs to the ETF beta-subunit/FixA family.</text>
</comment>
<dbReference type="EMBL" id="VOBL01000034">
    <property type="protein sequence ID" value="KAA0973183.1"/>
    <property type="molecule type" value="Genomic_DNA"/>
</dbReference>
<dbReference type="GO" id="GO:0005829">
    <property type="term" value="C:cytosol"/>
    <property type="evidence" value="ECO:0007669"/>
    <property type="project" value="TreeGrafter"/>
</dbReference>
<comment type="subunit">
    <text evidence="3">Heterodimer of an alpha and a beta subunit.</text>
</comment>
<evidence type="ECO:0000256" key="4">
    <source>
        <dbReference type="ARBA" id="ARBA00016797"/>
    </source>
</evidence>
<evidence type="ECO:0000256" key="5">
    <source>
        <dbReference type="ARBA" id="ARBA00022448"/>
    </source>
</evidence>
<dbReference type="Proteomes" id="UP000323856">
    <property type="component" value="Unassembled WGS sequence"/>
</dbReference>
<evidence type="ECO:0000259" key="8">
    <source>
        <dbReference type="SMART" id="SM00893"/>
    </source>
</evidence>
<dbReference type="RefSeq" id="WP_149621015.1">
    <property type="nucleotide sequence ID" value="NZ_VOBL01000034.1"/>
</dbReference>
<dbReference type="PANTHER" id="PTHR21294:SF8">
    <property type="entry name" value="ELECTRON TRANSFER FLAVOPROTEIN SUBUNIT BETA"/>
    <property type="match status" value="1"/>
</dbReference>
<comment type="function">
    <text evidence="7">The electron transfer flavoprotein serves as a specific electron acceptor for other dehydrogenases. It transfers the electrons to the main respiratory chain via ETF-ubiquinone oxidoreductase (ETF dehydrogenase).</text>
</comment>
<evidence type="ECO:0000313" key="9">
    <source>
        <dbReference type="EMBL" id="KAA0973183.1"/>
    </source>
</evidence>
<dbReference type="SUPFAM" id="SSF52402">
    <property type="entry name" value="Adenine nucleotide alpha hydrolases-like"/>
    <property type="match status" value="1"/>
</dbReference>
<dbReference type="PIRSF" id="PIRSF000090">
    <property type="entry name" value="Beta-ETF"/>
    <property type="match status" value="1"/>
</dbReference>
<dbReference type="SMART" id="SM00893">
    <property type="entry name" value="ETF"/>
    <property type="match status" value="1"/>
</dbReference>
<evidence type="ECO:0000256" key="6">
    <source>
        <dbReference type="ARBA" id="ARBA00022982"/>
    </source>
</evidence>
<dbReference type="AlphaFoldDB" id="A0A5B0E2V9"/>
<evidence type="ECO:0000256" key="3">
    <source>
        <dbReference type="ARBA" id="ARBA00011355"/>
    </source>
</evidence>
<dbReference type="InterPro" id="IPR033948">
    <property type="entry name" value="ETF_beta_N"/>
</dbReference>
<comment type="caution">
    <text evidence="9">The sequence shown here is derived from an EMBL/GenBank/DDBJ whole genome shotgun (WGS) entry which is preliminary data.</text>
</comment>
<proteinExistence type="inferred from homology"/>
<feature type="domain" description="Electron transfer flavoprotein alpha/beta-subunit N-terminal" evidence="8">
    <location>
        <begin position="22"/>
        <end position="212"/>
    </location>
</feature>
<dbReference type="GO" id="GO:0009055">
    <property type="term" value="F:electron transfer activity"/>
    <property type="evidence" value="ECO:0007669"/>
    <property type="project" value="InterPro"/>
</dbReference>
<dbReference type="PANTHER" id="PTHR21294">
    <property type="entry name" value="ELECTRON TRANSFER FLAVOPROTEIN BETA-SUBUNIT"/>
    <property type="match status" value="1"/>
</dbReference>
<dbReference type="InterPro" id="IPR012255">
    <property type="entry name" value="ETF_b"/>
</dbReference>
<gene>
    <name evidence="9" type="ORF">FQ154_19480</name>
</gene>
<keyword evidence="6" id="KW-0249">Electron transport</keyword>
<evidence type="ECO:0000256" key="2">
    <source>
        <dbReference type="ARBA" id="ARBA00007557"/>
    </source>
</evidence>
<evidence type="ECO:0000256" key="7">
    <source>
        <dbReference type="ARBA" id="ARBA00025649"/>
    </source>
</evidence>
<keyword evidence="5" id="KW-0813">Transport</keyword>
<dbReference type="Pfam" id="PF01012">
    <property type="entry name" value="ETF"/>
    <property type="match status" value="1"/>
</dbReference>
<dbReference type="InterPro" id="IPR014730">
    <property type="entry name" value="ETF_a/b_N"/>
</dbReference>
<reference evidence="9 10" key="1">
    <citation type="submission" date="2019-07" db="EMBL/GenBank/DDBJ databases">
        <title>Analysis of the biochemical properties, biological activity and biotechnological potential of siderophores and biosurfactants produced by Antarctic psychrotolerant bacteria.</title>
        <authorList>
            <person name="Styczynski M."/>
            <person name="Krucon T."/>
            <person name="Decewicz P."/>
            <person name="Dziewit L."/>
        </authorList>
    </citation>
    <scope>NUCLEOTIDE SEQUENCE [LARGE SCALE GENOMIC DNA]</scope>
    <source>
        <strain evidence="9 10">ANT_H27</strain>
    </source>
</reference>
<evidence type="ECO:0000313" key="10">
    <source>
        <dbReference type="Proteomes" id="UP000323856"/>
    </source>
</evidence>
<comment type="cofactor">
    <cofactor evidence="1">
        <name>FAD</name>
        <dbReference type="ChEBI" id="CHEBI:57692"/>
    </cofactor>
</comment>
<evidence type="ECO:0000256" key="1">
    <source>
        <dbReference type="ARBA" id="ARBA00001974"/>
    </source>
</evidence>
<dbReference type="CDD" id="cd01714">
    <property type="entry name" value="ETF_beta"/>
    <property type="match status" value="1"/>
</dbReference>
<accession>A0A5B0E2V9</accession>
<dbReference type="Gene3D" id="3.40.50.620">
    <property type="entry name" value="HUPs"/>
    <property type="match status" value="1"/>
</dbReference>
<protein>
    <recommendedName>
        <fullName evidence="4">Electron transfer flavoprotein subunit beta</fullName>
    </recommendedName>
</protein>
<organism evidence="9 10">
    <name type="scientific">Paeniglutamicibacter gangotriensis</name>
    <dbReference type="NCBI Taxonomy" id="254787"/>
    <lineage>
        <taxon>Bacteria</taxon>
        <taxon>Bacillati</taxon>
        <taxon>Actinomycetota</taxon>
        <taxon>Actinomycetes</taxon>
        <taxon>Micrococcales</taxon>
        <taxon>Micrococcaceae</taxon>
        <taxon>Paeniglutamicibacter</taxon>
    </lineage>
</organism>
<sequence>MKIAVLIKQVPDTEEDRHLAANGVVDRAASDRVADEITERALEVALKKKDADKNVEIVAVTMGPATATEALRKALSLGADSAVHIQDDELVGADALTTARALSGALKDGAFDVIIAGNESTDGRGGVVPAMVAEFLGLAFLGPLNAVDFNDEKVTGERQNAEGTQTISAALPAVLAITESTGEARFPKFKGIMTAKRKPIAVHTAVALGLHGNNHSAGNVVISAAKRPARSAGTKMIDEGNAAAQLADYLSAENLI</sequence>
<dbReference type="OrthoDB" id="9804960at2"/>
<name>A0A5B0E2V9_9MICC</name>